<proteinExistence type="inferred from homology"/>
<dbReference type="InterPro" id="IPR002401">
    <property type="entry name" value="Cyt_P450_E_grp-I"/>
</dbReference>
<dbReference type="GO" id="GO:0004497">
    <property type="term" value="F:monooxygenase activity"/>
    <property type="evidence" value="ECO:0007669"/>
    <property type="project" value="InterPro"/>
</dbReference>
<dbReference type="GO" id="GO:0005506">
    <property type="term" value="F:iron ion binding"/>
    <property type="evidence" value="ECO:0007669"/>
    <property type="project" value="InterPro"/>
</dbReference>
<dbReference type="Proteomes" id="UP000790787">
    <property type="component" value="Chromosome 6"/>
</dbReference>
<dbReference type="GO" id="GO:0020037">
    <property type="term" value="F:heme binding"/>
    <property type="evidence" value="ECO:0007669"/>
    <property type="project" value="InterPro"/>
</dbReference>
<evidence type="ECO:0000256" key="4">
    <source>
        <dbReference type="ARBA" id="ARBA00022723"/>
    </source>
</evidence>
<organism evidence="7 8">
    <name type="scientific">Nicotiana tabacum</name>
    <name type="common">Common tobacco</name>
    <dbReference type="NCBI Taxonomy" id="4097"/>
    <lineage>
        <taxon>Eukaryota</taxon>
        <taxon>Viridiplantae</taxon>
        <taxon>Streptophyta</taxon>
        <taxon>Embryophyta</taxon>
        <taxon>Tracheophyta</taxon>
        <taxon>Spermatophyta</taxon>
        <taxon>Magnoliopsida</taxon>
        <taxon>eudicotyledons</taxon>
        <taxon>Gunneridae</taxon>
        <taxon>Pentapetalae</taxon>
        <taxon>asterids</taxon>
        <taxon>lamiids</taxon>
        <taxon>Solanales</taxon>
        <taxon>Solanaceae</taxon>
        <taxon>Nicotianoideae</taxon>
        <taxon>Nicotianeae</taxon>
        <taxon>Nicotiana</taxon>
    </lineage>
</organism>
<evidence type="ECO:0000256" key="5">
    <source>
        <dbReference type="ARBA" id="ARBA00023002"/>
    </source>
</evidence>
<dbReference type="GeneID" id="107761003"/>
<reference evidence="8" key="2">
    <citation type="submission" date="2025-08" db="UniProtKB">
        <authorList>
            <consortium name="RefSeq"/>
        </authorList>
    </citation>
    <scope>IDENTIFICATION</scope>
</reference>
<dbReference type="SUPFAM" id="SSF48264">
    <property type="entry name" value="Cytochrome P450"/>
    <property type="match status" value="1"/>
</dbReference>
<dbReference type="PANTHER" id="PTHR47955">
    <property type="entry name" value="CYTOCHROME P450 FAMILY 71 PROTEIN"/>
    <property type="match status" value="1"/>
</dbReference>
<dbReference type="OrthoDB" id="1470350at2759"/>
<evidence type="ECO:0000256" key="6">
    <source>
        <dbReference type="ARBA" id="ARBA00023004"/>
    </source>
</evidence>
<keyword evidence="7" id="KW-1185">Reference proteome</keyword>
<dbReference type="KEGG" id="nta:107761003"/>
<evidence type="ECO:0000256" key="3">
    <source>
        <dbReference type="ARBA" id="ARBA00022617"/>
    </source>
</evidence>
<dbReference type="GO" id="GO:0016705">
    <property type="term" value="F:oxidoreductase activity, acting on paired donors, with incorporation or reduction of molecular oxygen"/>
    <property type="evidence" value="ECO:0007669"/>
    <property type="project" value="InterPro"/>
</dbReference>
<keyword evidence="4" id="KW-0479">Metal-binding</keyword>
<dbReference type="PANTHER" id="PTHR47955:SF15">
    <property type="entry name" value="CYTOCHROME P450 71A2-LIKE"/>
    <property type="match status" value="1"/>
</dbReference>
<evidence type="ECO:0000313" key="7">
    <source>
        <dbReference type="Proteomes" id="UP000790787"/>
    </source>
</evidence>
<keyword evidence="5" id="KW-0560">Oxidoreductase</keyword>
<sequence length="319" mass="36285">MGAMDLSWYSLLILLLVSIFFLHQWFFTTTNTQNKLPPSPKGLLIIGNLHQLGSHPHHSLHKLSEKHGPVMLLHLGSRPVVVASSVDSARDIMKTHDLVWSSRPKSSIADRLFYGSKDIAFSPYGEYWRQVRSVTVLHLLSNRRVQSYRNVRDEETQSMIAKIRQVCESSSNSVIDLRDLFCSMTNNIISRVALGKKYNEGESGINAKTTLDEIVKLVDASNVGEYIPWLEWFNKISGLDTKVEKAAKELDTFLESVIEEHVRKGEYSAGEAKDFVDILLEIQNGDKTGYPLQRDSLKAILLVSLSYFHMEYFFFCVRA</sequence>
<reference evidence="7" key="1">
    <citation type="journal article" date="2014" name="Nat. Commun.">
        <title>The tobacco genome sequence and its comparison with those of tomato and potato.</title>
        <authorList>
            <person name="Sierro N."/>
            <person name="Battey J.N."/>
            <person name="Ouadi S."/>
            <person name="Bakaher N."/>
            <person name="Bovet L."/>
            <person name="Willig A."/>
            <person name="Goepfert S."/>
            <person name="Peitsch M.C."/>
            <person name="Ivanov N.V."/>
        </authorList>
    </citation>
    <scope>NUCLEOTIDE SEQUENCE [LARGE SCALE GENOMIC DNA]</scope>
</reference>
<dbReference type="InterPro" id="IPR001128">
    <property type="entry name" value="Cyt_P450"/>
</dbReference>
<dbReference type="SMR" id="A0A1S3X457"/>
<evidence type="ECO:0000256" key="1">
    <source>
        <dbReference type="ARBA" id="ARBA00001971"/>
    </source>
</evidence>
<dbReference type="AlphaFoldDB" id="A0A1S3X457"/>
<gene>
    <name evidence="8" type="primary">LOC107761003</name>
</gene>
<comment type="cofactor">
    <cofactor evidence="1">
        <name>heme</name>
        <dbReference type="ChEBI" id="CHEBI:30413"/>
    </cofactor>
</comment>
<name>A0A1S3X457_TOBAC</name>
<dbReference type="Gene3D" id="1.10.630.10">
    <property type="entry name" value="Cytochrome P450"/>
    <property type="match status" value="1"/>
</dbReference>
<keyword evidence="3" id="KW-0349">Heme</keyword>
<accession>A0A1S3X457</accession>
<dbReference type="Pfam" id="PF00067">
    <property type="entry name" value="p450"/>
    <property type="match status" value="1"/>
</dbReference>
<dbReference type="InterPro" id="IPR036396">
    <property type="entry name" value="Cyt_P450_sf"/>
</dbReference>
<dbReference type="RefSeq" id="XP_016434677.1">
    <property type="nucleotide sequence ID" value="XM_016579191.1"/>
</dbReference>
<evidence type="ECO:0000256" key="2">
    <source>
        <dbReference type="ARBA" id="ARBA00010617"/>
    </source>
</evidence>
<protein>
    <submittedName>
        <fullName evidence="8">Cytochrome P450 71A4-like</fullName>
    </submittedName>
</protein>
<evidence type="ECO:0000313" key="8">
    <source>
        <dbReference type="RefSeq" id="XP_016434677.1"/>
    </source>
</evidence>
<dbReference type="STRING" id="4097.A0A1S3X457"/>
<dbReference type="OMA" id="RRTICNE"/>
<dbReference type="PaxDb" id="4097-A0A1S3X457"/>
<keyword evidence="6" id="KW-0408">Iron</keyword>
<dbReference type="PRINTS" id="PR00463">
    <property type="entry name" value="EP450I"/>
</dbReference>
<comment type="similarity">
    <text evidence="2">Belongs to the cytochrome P450 family.</text>
</comment>